<evidence type="ECO:0000256" key="3">
    <source>
        <dbReference type="ARBA" id="ARBA00023082"/>
    </source>
</evidence>
<gene>
    <name evidence="8" type="ORF">FPZ24_12735</name>
</gene>
<dbReference type="InterPro" id="IPR013325">
    <property type="entry name" value="RNA_pol_sigma_r2"/>
</dbReference>
<reference evidence="8 9" key="1">
    <citation type="submission" date="2019-07" db="EMBL/GenBank/DDBJ databases">
        <title>Full genome sequence of Sphingomonas sp. 4R-6-7(HKS19).</title>
        <authorList>
            <person name="Im W.-T."/>
        </authorList>
    </citation>
    <scope>NUCLEOTIDE SEQUENCE [LARGE SCALE GENOMIC DNA]</scope>
    <source>
        <strain evidence="8 9">HKS19</strain>
    </source>
</reference>
<dbReference type="EMBL" id="CP042306">
    <property type="protein sequence ID" value="QDZ09200.1"/>
    <property type="molecule type" value="Genomic_DNA"/>
</dbReference>
<evidence type="ECO:0000256" key="2">
    <source>
        <dbReference type="ARBA" id="ARBA00023015"/>
    </source>
</evidence>
<dbReference type="SUPFAM" id="SSF88659">
    <property type="entry name" value="Sigma3 and sigma4 domains of RNA polymerase sigma factors"/>
    <property type="match status" value="1"/>
</dbReference>
<dbReference type="PANTHER" id="PTHR43133">
    <property type="entry name" value="RNA POLYMERASE ECF-TYPE SIGMA FACTO"/>
    <property type="match status" value="1"/>
</dbReference>
<dbReference type="SUPFAM" id="SSF88946">
    <property type="entry name" value="Sigma2 domain of RNA polymerase sigma factors"/>
    <property type="match status" value="1"/>
</dbReference>
<organism evidence="8 9">
    <name type="scientific">Sphingomonas panacisoli</name>
    <dbReference type="NCBI Taxonomy" id="1813879"/>
    <lineage>
        <taxon>Bacteria</taxon>
        <taxon>Pseudomonadati</taxon>
        <taxon>Pseudomonadota</taxon>
        <taxon>Alphaproteobacteria</taxon>
        <taxon>Sphingomonadales</taxon>
        <taxon>Sphingomonadaceae</taxon>
        <taxon>Sphingomonas</taxon>
    </lineage>
</organism>
<feature type="domain" description="RNA polymerase sigma-70 region 2" evidence="6">
    <location>
        <begin position="17"/>
        <end position="82"/>
    </location>
</feature>
<accession>A0A5B8LPX0</accession>
<keyword evidence="9" id="KW-1185">Reference proteome</keyword>
<evidence type="ECO:0000259" key="6">
    <source>
        <dbReference type="Pfam" id="PF04542"/>
    </source>
</evidence>
<dbReference type="Gene3D" id="1.10.1740.10">
    <property type="match status" value="1"/>
</dbReference>
<dbReference type="KEGG" id="spai:FPZ24_12735"/>
<evidence type="ECO:0000256" key="1">
    <source>
        <dbReference type="ARBA" id="ARBA00010641"/>
    </source>
</evidence>
<keyword evidence="4" id="KW-0238">DNA-binding</keyword>
<dbReference type="InterPro" id="IPR013324">
    <property type="entry name" value="RNA_pol_sigma_r3/r4-like"/>
</dbReference>
<dbReference type="GO" id="GO:0016987">
    <property type="term" value="F:sigma factor activity"/>
    <property type="evidence" value="ECO:0007669"/>
    <property type="project" value="UniProtKB-KW"/>
</dbReference>
<evidence type="ECO:0000256" key="5">
    <source>
        <dbReference type="ARBA" id="ARBA00023163"/>
    </source>
</evidence>
<dbReference type="AlphaFoldDB" id="A0A5B8LPX0"/>
<dbReference type="InterPro" id="IPR039425">
    <property type="entry name" value="RNA_pol_sigma-70-like"/>
</dbReference>
<evidence type="ECO:0000313" key="9">
    <source>
        <dbReference type="Proteomes" id="UP000315673"/>
    </source>
</evidence>
<dbReference type="InterPro" id="IPR036388">
    <property type="entry name" value="WH-like_DNA-bd_sf"/>
</dbReference>
<dbReference type="GO" id="GO:0006352">
    <property type="term" value="P:DNA-templated transcription initiation"/>
    <property type="evidence" value="ECO:0007669"/>
    <property type="project" value="InterPro"/>
</dbReference>
<comment type="similarity">
    <text evidence="1">Belongs to the sigma-70 factor family. ECF subfamily.</text>
</comment>
<dbReference type="GO" id="GO:0003677">
    <property type="term" value="F:DNA binding"/>
    <property type="evidence" value="ECO:0007669"/>
    <property type="project" value="UniProtKB-KW"/>
</dbReference>
<keyword evidence="3" id="KW-0731">Sigma factor</keyword>
<name>A0A5B8LPX0_9SPHN</name>
<keyword evidence="2" id="KW-0805">Transcription regulation</keyword>
<evidence type="ECO:0000313" key="8">
    <source>
        <dbReference type="EMBL" id="QDZ09200.1"/>
    </source>
</evidence>
<keyword evidence="5" id="KW-0804">Transcription</keyword>
<proteinExistence type="inferred from homology"/>
<sequence length="179" mass="19548">MARIAGRDSLAFSRVVEAQVGMLHRVAYRMLGDGAEAEDVAQEALLRLWASADRWRTGQAGIAAWLTRVAVNLCLDRLRRRRFSSDAEVPERADETPGADEAMDEARLRAAALAALGDLTERHRAAIVLTYYEELPNAAAAEVLEMKLKAFESLLLRARGAMRAALAERGLTTLTGEAA</sequence>
<feature type="domain" description="RNA polymerase sigma factor 70 region 4 type 2" evidence="7">
    <location>
        <begin position="111"/>
        <end position="161"/>
    </location>
</feature>
<dbReference type="PANTHER" id="PTHR43133:SF8">
    <property type="entry name" value="RNA POLYMERASE SIGMA FACTOR HI_1459-RELATED"/>
    <property type="match status" value="1"/>
</dbReference>
<dbReference type="InterPro" id="IPR013249">
    <property type="entry name" value="RNA_pol_sigma70_r4_t2"/>
</dbReference>
<dbReference type="OrthoDB" id="9794372at2"/>
<dbReference type="Pfam" id="PF04542">
    <property type="entry name" value="Sigma70_r2"/>
    <property type="match status" value="1"/>
</dbReference>
<evidence type="ECO:0000259" key="7">
    <source>
        <dbReference type="Pfam" id="PF08281"/>
    </source>
</evidence>
<dbReference type="Gene3D" id="1.10.10.10">
    <property type="entry name" value="Winged helix-like DNA-binding domain superfamily/Winged helix DNA-binding domain"/>
    <property type="match status" value="1"/>
</dbReference>
<protein>
    <submittedName>
        <fullName evidence="8">Sigma-70 family RNA polymerase sigma factor</fullName>
    </submittedName>
</protein>
<dbReference type="InterPro" id="IPR007627">
    <property type="entry name" value="RNA_pol_sigma70_r2"/>
</dbReference>
<dbReference type="NCBIfam" id="TIGR02937">
    <property type="entry name" value="sigma70-ECF"/>
    <property type="match status" value="1"/>
</dbReference>
<dbReference type="Pfam" id="PF08281">
    <property type="entry name" value="Sigma70_r4_2"/>
    <property type="match status" value="1"/>
</dbReference>
<dbReference type="Proteomes" id="UP000315673">
    <property type="component" value="Chromosome"/>
</dbReference>
<dbReference type="InterPro" id="IPR014284">
    <property type="entry name" value="RNA_pol_sigma-70_dom"/>
</dbReference>
<evidence type="ECO:0000256" key="4">
    <source>
        <dbReference type="ARBA" id="ARBA00023125"/>
    </source>
</evidence>